<feature type="compositionally biased region" description="Basic residues" evidence="1">
    <location>
        <begin position="1"/>
        <end position="14"/>
    </location>
</feature>
<name>A0AAJ2NLS7_ALKPS</name>
<evidence type="ECO:0000313" key="2">
    <source>
        <dbReference type="EMBL" id="MDV2884838.1"/>
    </source>
</evidence>
<dbReference type="EMBL" id="JAWJAY010000001">
    <property type="protein sequence ID" value="MDV2884838.1"/>
    <property type="molecule type" value="Genomic_DNA"/>
</dbReference>
<gene>
    <name evidence="2" type="ORF">RYX45_06585</name>
</gene>
<organism evidence="2 3">
    <name type="scientific">Alkalihalophilus pseudofirmus</name>
    <name type="common">Bacillus pseudofirmus</name>
    <dbReference type="NCBI Taxonomy" id="79885"/>
    <lineage>
        <taxon>Bacteria</taxon>
        <taxon>Bacillati</taxon>
        <taxon>Bacillota</taxon>
        <taxon>Bacilli</taxon>
        <taxon>Bacillales</taxon>
        <taxon>Bacillaceae</taxon>
        <taxon>Alkalihalophilus</taxon>
    </lineage>
</organism>
<feature type="compositionally biased region" description="Basic and acidic residues" evidence="1">
    <location>
        <begin position="45"/>
        <end position="54"/>
    </location>
</feature>
<dbReference type="AlphaFoldDB" id="A0AAJ2NLS7"/>
<proteinExistence type="predicted"/>
<reference evidence="2" key="1">
    <citation type="submission" date="2023-10" db="EMBL/GenBank/DDBJ databases">
        <title>Screening of Alkalihalophilus pseudofirmusBZ-TG-HK211 and Its Alleviation of Salt Stress on Rapeseed Growth.</title>
        <authorList>
            <person name="Zhao B."/>
            <person name="Guo T."/>
        </authorList>
    </citation>
    <scope>NUCLEOTIDE SEQUENCE</scope>
    <source>
        <strain evidence="2">BZ-TG-HK211</strain>
    </source>
</reference>
<evidence type="ECO:0000313" key="3">
    <source>
        <dbReference type="Proteomes" id="UP001285636"/>
    </source>
</evidence>
<sequence length="54" mass="6017">MSTGKSHNHKRKGHPGAFPEGSENVQAKNTDTKTPEEEGYLSTKEAFKNRVTEE</sequence>
<comment type="caution">
    <text evidence="2">The sequence shown here is derived from an EMBL/GenBank/DDBJ whole genome shotgun (WGS) entry which is preliminary data.</text>
</comment>
<dbReference type="Proteomes" id="UP001285636">
    <property type="component" value="Unassembled WGS sequence"/>
</dbReference>
<dbReference type="RefSeq" id="WP_012958966.1">
    <property type="nucleotide sequence ID" value="NZ_CP117835.1"/>
</dbReference>
<accession>A0AAJ2NLS7</accession>
<protein>
    <submittedName>
        <fullName evidence="2">Uncharacterized protein</fullName>
    </submittedName>
</protein>
<feature type="region of interest" description="Disordered" evidence="1">
    <location>
        <begin position="1"/>
        <end position="54"/>
    </location>
</feature>
<evidence type="ECO:0000256" key="1">
    <source>
        <dbReference type="SAM" id="MobiDB-lite"/>
    </source>
</evidence>